<dbReference type="Gene3D" id="3.30.390.30">
    <property type="match status" value="1"/>
</dbReference>
<protein>
    <submittedName>
        <fullName evidence="6">NADPH-dependent 2,4-dienoyl-CoA reductase/sulfur reductase-like enzyme</fullName>
    </submittedName>
</protein>
<dbReference type="RefSeq" id="WP_210052327.1">
    <property type="nucleotide sequence ID" value="NZ_BAAAMH010000036.1"/>
</dbReference>
<organism evidence="6 7">
    <name type="scientific">Microlunatus capsulatus</name>
    <dbReference type="NCBI Taxonomy" id="99117"/>
    <lineage>
        <taxon>Bacteria</taxon>
        <taxon>Bacillati</taxon>
        <taxon>Actinomycetota</taxon>
        <taxon>Actinomycetes</taxon>
        <taxon>Propionibacteriales</taxon>
        <taxon>Propionibacteriaceae</taxon>
        <taxon>Microlunatus</taxon>
    </lineage>
</organism>
<evidence type="ECO:0000256" key="3">
    <source>
        <dbReference type="ARBA" id="ARBA00022827"/>
    </source>
</evidence>
<dbReference type="InterPro" id="IPR023753">
    <property type="entry name" value="FAD/NAD-binding_dom"/>
</dbReference>
<dbReference type="PANTHER" id="PTHR43557">
    <property type="entry name" value="APOPTOSIS-INDUCING FACTOR 1"/>
    <property type="match status" value="1"/>
</dbReference>
<keyword evidence="3" id="KW-0274">FAD</keyword>
<dbReference type="PANTHER" id="PTHR43557:SF2">
    <property type="entry name" value="RIESKE DOMAIN-CONTAINING PROTEIN-RELATED"/>
    <property type="match status" value="1"/>
</dbReference>
<dbReference type="InterPro" id="IPR016156">
    <property type="entry name" value="FAD/NAD-linked_Rdtase_dimer_sf"/>
</dbReference>
<name>A0ABS4Z308_9ACTN</name>
<dbReference type="Pfam" id="PF07992">
    <property type="entry name" value="Pyr_redox_2"/>
    <property type="match status" value="1"/>
</dbReference>
<comment type="caution">
    <text evidence="6">The sequence shown here is derived from an EMBL/GenBank/DDBJ whole genome shotgun (WGS) entry which is preliminary data.</text>
</comment>
<evidence type="ECO:0000313" key="6">
    <source>
        <dbReference type="EMBL" id="MBP2415364.1"/>
    </source>
</evidence>
<dbReference type="InterPro" id="IPR050446">
    <property type="entry name" value="FAD-oxidoreductase/Apoptosis"/>
</dbReference>
<dbReference type="Gene3D" id="3.50.50.60">
    <property type="entry name" value="FAD/NAD(P)-binding domain"/>
    <property type="match status" value="2"/>
</dbReference>
<comment type="cofactor">
    <cofactor evidence="1">
        <name>FAD</name>
        <dbReference type="ChEBI" id="CHEBI:57692"/>
    </cofactor>
</comment>
<reference evidence="6 7" key="1">
    <citation type="submission" date="2021-03" db="EMBL/GenBank/DDBJ databases">
        <title>Sequencing the genomes of 1000 actinobacteria strains.</title>
        <authorList>
            <person name="Klenk H.-P."/>
        </authorList>
    </citation>
    <scope>NUCLEOTIDE SEQUENCE [LARGE SCALE GENOMIC DNA]</scope>
    <source>
        <strain evidence="6 7">DSM 12936</strain>
    </source>
</reference>
<evidence type="ECO:0000256" key="4">
    <source>
        <dbReference type="ARBA" id="ARBA00023002"/>
    </source>
</evidence>
<dbReference type="SUPFAM" id="SSF51905">
    <property type="entry name" value="FAD/NAD(P)-binding domain"/>
    <property type="match status" value="2"/>
</dbReference>
<gene>
    <name evidence="6" type="ORF">JOF54_000286</name>
</gene>
<dbReference type="SUPFAM" id="SSF55424">
    <property type="entry name" value="FAD/NAD-linked reductases, dimerisation (C-terminal) domain"/>
    <property type="match status" value="1"/>
</dbReference>
<evidence type="ECO:0000259" key="5">
    <source>
        <dbReference type="Pfam" id="PF07992"/>
    </source>
</evidence>
<evidence type="ECO:0000313" key="7">
    <source>
        <dbReference type="Proteomes" id="UP000758168"/>
    </source>
</evidence>
<keyword evidence="2" id="KW-0285">Flavoprotein</keyword>
<dbReference type="PRINTS" id="PR00368">
    <property type="entry name" value="FADPNR"/>
</dbReference>
<evidence type="ECO:0000256" key="2">
    <source>
        <dbReference type="ARBA" id="ARBA00022630"/>
    </source>
</evidence>
<feature type="domain" description="FAD/NAD(P)-binding" evidence="5">
    <location>
        <begin position="7"/>
        <end position="299"/>
    </location>
</feature>
<dbReference type="EMBL" id="JAGIOB010000001">
    <property type="protein sequence ID" value="MBP2415364.1"/>
    <property type="molecule type" value="Genomic_DNA"/>
</dbReference>
<dbReference type="Proteomes" id="UP000758168">
    <property type="component" value="Unassembled WGS sequence"/>
</dbReference>
<sequence length="390" mass="40351">MSGTPPVVVVGASTAGVTTAEALRAEGCTAPVLLVGAEAHAPYGRPPLSKQVLTGAWSPERAEVRSAAALADRGITLRTSCPATALDPRNRRVALGGRWQDYAELVVATGLTARRLPGAGAGVPVLRTLDDAVRLRARLLGTRHLVVVGAGILGQEIASAARALDVAVTLVGRSRELSLGTVGALLAERLAALHREHAVDLRLGRAVLGVRPVGTRRWCVELDDGSRLTVDLVVAALGGVPTTGWLRGSGLDLADGVLCDPAGLAAPHVHAVGDVARWRDARTGRGRRVEHQTSAVEQGLAVARRLVHGTPPEPAVPFLWSELHGTRVQAYGWFPPGRSLEPLPSASGTLLAATAAGRTTGVVGWGAGRAFRVARGLVTAESPGAPGARR</sequence>
<dbReference type="InterPro" id="IPR036188">
    <property type="entry name" value="FAD/NAD-bd_sf"/>
</dbReference>
<proteinExistence type="predicted"/>
<keyword evidence="7" id="KW-1185">Reference proteome</keyword>
<keyword evidence="4" id="KW-0560">Oxidoreductase</keyword>
<accession>A0ABS4Z308</accession>
<evidence type="ECO:0000256" key="1">
    <source>
        <dbReference type="ARBA" id="ARBA00001974"/>
    </source>
</evidence>